<dbReference type="Gene3D" id="1.10.510.10">
    <property type="entry name" value="Transferase(Phosphotransferase) domain 1"/>
    <property type="match status" value="1"/>
</dbReference>
<feature type="domain" description="Protein kinase" evidence="4">
    <location>
        <begin position="283"/>
        <end position="551"/>
    </location>
</feature>
<accession>A0A0K6G499</accession>
<dbReference type="PRINTS" id="PR00320">
    <property type="entry name" value="GPROTEINBRPT"/>
</dbReference>
<proteinExistence type="predicted"/>
<dbReference type="GO" id="GO:0005524">
    <property type="term" value="F:ATP binding"/>
    <property type="evidence" value="ECO:0007669"/>
    <property type="project" value="InterPro"/>
</dbReference>
<dbReference type="PROSITE" id="PS50011">
    <property type="entry name" value="PROTEIN_KINASE_DOM"/>
    <property type="match status" value="1"/>
</dbReference>
<dbReference type="PROSITE" id="PS00678">
    <property type="entry name" value="WD_REPEATS_1"/>
    <property type="match status" value="4"/>
</dbReference>
<feature type="repeat" description="WD" evidence="3">
    <location>
        <begin position="25"/>
        <end position="66"/>
    </location>
</feature>
<organism evidence="6 7">
    <name type="scientific">Rhizoctonia solani</name>
    <dbReference type="NCBI Taxonomy" id="456999"/>
    <lineage>
        <taxon>Eukaryota</taxon>
        <taxon>Fungi</taxon>
        <taxon>Dikarya</taxon>
        <taxon>Basidiomycota</taxon>
        <taxon>Agaricomycotina</taxon>
        <taxon>Agaricomycetes</taxon>
        <taxon>Cantharellales</taxon>
        <taxon>Ceratobasidiaceae</taxon>
        <taxon>Rhizoctonia</taxon>
    </lineage>
</organism>
<dbReference type="InterPro" id="IPR000719">
    <property type="entry name" value="Prot_kinase_dom"/>
</dbReference>
<dbReference type="SUPFAM" id="SSF50978">
    <property type="entry name" value="WD40 repeat-like"/>
    <property type="match status" value="1"/>
</dbReference>
<evidence type="ECO:0000256" key="3">
    <source>
        <dbReference type="PROSITE-ProRule" id="PRU00221"/>
    </source>
</evidence>
<feature type="repeat" description="WD" evidence="3">
    <location>
        <begin position="197"/>
        <end position="230"/>
    </location>
</feature>
<feature type="repeat" description="WD" evidence="3">
    <location>
        <begin position="111"/>
        <end position="152"/>
    </location>
</feature>
<keyword evidence="7" id="KW-1185">Reference proteome</keyword>
<dbReference type="PROSITE" id="PS50082">
    <property type="entry name" value="WD_REPEATS_2"/>
    <property type="match status" value="6"/>
</dbReference>
<feature type="repeat" description="WD" evidence="3">
    <location>
        <begin position="1"/>
        <end position="24"/>
    </location>
</feature>
<gene>
    <name evidence="6" type="ORF">RSOLAG22IIIB_10623</name>
</gene>
<evidence type="ECO:0000256" key="2">
    <source>
        <dbReference type="ARBA" id="ARBA00022737"/>
    </source>
</evidence>
<sequence length="551" mass="60905">MIASGSYDRTVRLWDPNTGQSIGKPLKHGDSVTSLAFSPDGKLLVSGSDDSTIQIWDVDNYTSISSPFCGHSKQVTSVGFLPNGNSVASSSVDQTIRIWDVERGTAIVSPFEGHSSAVNSISSSPDGSRIISGSADATLRLWDVRNGRMIGSCYKGHSACITSVAFSPNGTWVASSSYDRTVCIWDIRNGRLVTEPLRGHSSSVLSVAFSPSGTHLASSSYDKDIKVWSILDFHSYKDSEDEHIPLRHKGPRTIGCHMTVHEMFYSLLRHGCLDLSTKMDLRQKTAYIVNGGGFGNIWMGELYDGTKVAIKTWRSSVIEQFNYKTLKRATREIYVWSKMKHVNIHQLIGVIMFQGRHLGMVSEWVGNGNLQVYMRNNPCFNRYKMCIQIALGLAYMHKHNVVHGDLKALNILLSSDGIAKLADFGLSAIAGSSLVFSDSSDAHMGSLRWAAPELLREESPTTKKSDIYALGMTMLEIFTGAVPYAGDSDIVVLNKLRKHILPVRPDQIKEGELGNRMWKLLTDCWSKDPNSRPLARKVLVVLNRPTDDEVL</sequence>
<dbReference type="EMBL" id="CYGV01001358">
    <property type="protein sequence ID" value="CUA73219.1"/>
    <property type="molecule type" value="Genomic_DNA"/>
</dbReference>
<dbReference type="InterPro" id="IPR001680">
    <property type="entry name" value="WD40_rpt"/>
</dbReference>
<dbReference type="InterPro" id="IPR036322">
    <property type="entry name" value="WD40_repeat_dom_sf"/>
</dbReference>
<dbReference type="Proteomes" id="UP000044841">
    <property type="component" value="Unassembled WGS sequence"/>
</dbReference>
<reference evidence="6 7" key="1">
    <citation type="submission" date="2015-07" db="EMBL/GenBank/DDBJ databases">
        <authorList>
            <person name="Noorani M."/>
        </authorList>
    </citation>
    <scope>NUCLEOTIDE SEQUENCE [LARGE SCALE GENOMIC DNA]</scope>
    <source>
        <strain evidence="6">BBA 69670</strain>
    </source>
</reference>
<dbReference type="PANTHER" id="PTHR19848:SF8">
    <property type="entry name" value="F-BOX AND WD REPEAT DOMAIN CONTAINING 7"/>
    <property type="match status" value="1"/>
</dbReference>
<evidence type="ECO:0000256" key="1">
    <source>
        <dbReference type="ARBA" id="ARBA00022574"/>
    </source>
</evidence>
<dbReference type="PRINTS" id="PR00109">
    <property type="entry name" value="TYRKINASE"/>
</dbReference>
<dbReference type="CDD" id="cd00200">
    <property type="entry name" value="WD40"/>
    <property type="match status" value="1"/>
</dbReference>
<dbReference type="InterPro" id="IPR019775">
    <property type="entry name" value="WD40_repeat_CS"/>
</dbReference>
<protein>
    <submittedName>
        <fullName evidence="6">Putative WD repeat-containing protein alr3466 [Nostoc sp, PCC 7120]</fullName>
    </submittedName>
</protein>
<evidence type="ECO:0000259" key="4">
    <source>
        <dbReference type="PROSITE" id="PS50011"/>
    </source>
</evidence>
<dbReference type="Pfam" id="PF07714">
    <property type="entry name" value="PK_Tyr_Ser-Thr"/>
    <property type="match status" value="1"/>
</dbReference>
<dbReference type="InterPro" id="IPR011009">
    <property type="entry name" value="Kinase-like_dom_sf"/>
</dbReference>
<dbReference type="InterPro" id="IPR015943">
    <property type="entry name" value="WD40/YVTN_repeat-like_dom_sf"/>
</dbReference>
<keyword evidence="1 3" id="KW-0853">WD repeat</keyword>
<dbReference type="InterPro" id="IPR020472">
    <property type="entry name" value="WD40_PAC1"/>
</dbReference>
<feature type="domain" description="Bulb-type lectin" evidence="5">
    <location>
        <begin position="1"/>
        <end position="101"/>
    </location>
</feature>
<dbReference type="PROSITE" id="PS50927">
    <property type="entry name" value="BULB_LECTIN"/>
    <property type="match status" value="1"/>
</dbReference>
<feature type="repeat" description="WD" evidence="3">
    <location>
        <begin position="68"/>
        <end position="109"/>
    </location>
</feature>
<dbReference type="SUPFAM" id="SSF56112">
    <property type="entry name" value="Protein kinase-like (PK-like)"/>
    <property type="match status" value="1"/>
</dbReference>
<dbReference type="SMART" id="SM00320">
    <property type="entry name" value="WD40"/>
    <property type="match status" value="5"/>
</dbReference>
<dbReference type="GO" id="GO:0004672">
    <property type="term" value="F:protein kinase activity"/>
    <property type="evidence" value="ECO:0007669"/>
    <property type="project" value="InterPro"/>
</dbReference>
<dbReference type="Pfam" id="PF00400">
    <property type="entry name" value="WD40"/>
    <property type="match status" value="6"/>
</dbReference>
<keyword evidence="2" id="KW-0677">Repeat</keyword>
<dbReference type="PROSITE" id="PS50294">
    <property type="entry name" value="WD_REPEATS_REGION"/>
    <property type="match status" value="6"/>
</dbReference>
<name>A0A0K6G499_9AGAM</name>
<evidence type="ECO:0000313" key="6">
    <source>
        <dbReference type="EMBL" id="CUA73219.1"/>
    </source>
</evidence>
<feature type="repeat" description="WD" evidence="3">
    <location>
        <begin position="154"/>
        <end position="195"/>
    </location>
</feature>
<dbReference type="PANTHER" id="PTHR19848">
    <property type="entry name" value="WD40 REPEAT PROTEIN"/>
    <property type="match status" value="1"/>
</dbReference>
<evidence type="ECO:0000259" key="5">
    <source>
        <dbReference type="PROSITE" id="PS50927"/>
    </source>
</evidence>
<dbReference type="InterPro" id="IPR001245">
    <property type="entry name" value="Ser-Thr/Tyr_kinase_cat_dom"/>
</dbReference>
<evidence type="ECO:0000313" key="7">
    <source>
        <dbReference type="Proteomes" id="UP000044841"/>
    </source>
</evidence>
<dbReference type="InterPro" id="IPR008271">
    <property type="entry name" value="Ser/Thr_kinase_AS"/>
</dbReference>
<dbReference type="InterPro" id="IPR001480">
    <property type="entry name" value="Bulb-type_lectin_dom"/>
</dbReference>
<dbReference type="AlphaFoldDB" id="A0A0K6G499"/>
<dbReference type="PROSITE" id="PS00108">
    <property type="entry name" value="PROTEIN_KINASE_ST"/>
    <property type="match status" value="1"/>
</dbReference>
<dbReference type="Gene3D" id="2.130.10.10">
    <property type="entry name" value="YVTN repeat-like/Quinoprotein amine dehydrogenase"/>
    <property type="match status" value="3"/>
</dbReference>
<dbReference type="SMART" id="SM00220">
    <property type="entry name" value="S_TKc"/>
    <property type="match status" value="1"/>
</dbReference>